<gene>
    <name evidence="3" type="ORF">POCTA_138.1.T0150352</name>
</gene>
<dbReference type="Proteomes" id="UP000683925">
    <property type="component" value="Unassembled WGS sequence"/>
</dbReference>
<keyword evidence="4" id="KW-1185">Reference proteome</keyword>
<keyword evidence="2" id="KW-0472">Membrane</keyword>
<reference evidence="3" key="1">
    <citation type="submission" date="2021-01" db="EMBL/GenBank/DDBJ databases">
        <authorList>
            <consortium name="Genoscope - CEA"/>
            <person name="William W."/>
        </authorList>
    </citation>
    <scope>NUCLEOTIDE SEQUENCE</scope>
</reference>
<feature type="transmembrane region" description="Helical" evidence="2">
    <location>
        <begin position="331"/>
        <end position="351"/>
    </location>
</feature>
<keyword evidence="2" id="KW-1133">Transmembrane helix</keyword>
<evidence type="ECO:0008006" key="5">
    <source>
        <dbReference type="Google" id="ProtNLM"/>
    </source>
</evidence>
<dbReference type="EMBL" id="CAJJDP010000015">
    <property type="protein sequence ID" value="CAD8144023.1"/>
    <property type="molecule type" value="Genomic_DNA"/>
</dbReference>
<dbReference type="AlphaFoldDB" id="A0A8S1SVC7"/>
<comment type="caution">
    <text evidence="3">The sequence shown here is derived from an EMBL/GenBank/DDBJ whole genome shotgun (WGS) entry which is preliminary data.</text>
</comment>
<dbReference type="OMA" id="KATWDIQ"/>
<keyword evidence="2" id="KW-0812">Transmembrane</keyword>
<accession>A0A8S1SVC7</accession>
<sequence length="379" mass="44922">MIIFLILAIQTYGRNLQQGGSPLQKGEKWNQSNQALDQIFEHISTNLTQQQEDELELIEGYIFNEGFQYYTNATQEEKQKIFLALIGMVDELEKESEQEHLRLEKDVEYFSQLNITDKNIVLTKISKNLDQTLIDSSKEFNSKIVLQIINKEIENFQSKPDRSTKATWDIQEYKQIQEKNEQELEEIEYQIQEFLDQGLSMEKIREKITEFIDYFFSNSTLIDSNGNNLDEMINDVKQQEEQSSPTQQMKQYRQKVRELIRELLKQGKTEEEIQKEVDDYLSKNGVNDLSDEERNLIKLIIQKEILRNKRQQDYLNDEETKTAVVTQDNRYYIYLGIFAIILLIILVGFLIRRHSMKQNQKKQIGFRIQDNAQDVEQIE</sequence>
<keyword evidence="1" id="KW-0175">Coiled coil</keyword>
<protein>
    <recommendedName>
        <fullName evidence="5">Transmembrane protein</fullName>
    </recommendedName>
</protein>
<proteinExistence type="predicted"/>
<organism evidence="3 4">
    <name type="scientific">Paramecium octaurelia</name>
    <dbReference type="NCBI Taxonomy" id="43137"/>
    <lineage>
        <taxon>Eukaryota</taxon>
        <taxon>Sar</taxon>
        <taxon>Alveolata</taxon>
        <taxon>Ciliophora</taxon>
        <taxon>Intramacronucleata</taxon>
        <taxon>Oligohymenophorea</taxon>
        <taxon>Peniculida</taxon>
        <taxon>Parameciidae</taxon>
        <taxon>Paramecium</taxon>
    </lineage>
</organism>
<evidence type="ECO:0000256" key="1">
    <source>
        <dbReference type="SAM" id="Coils"/>
    </source>
</evidence>
<evidence type="ECO:0000313" key="4">
    <source>
        <dbReference type="Proteomes" id="UP000683925"/>
    </source>
</evidence>
<evidence type="ECO:0000313" key="3">
    <source>
        <dbReference type="EMBL" id="CAD8144023.1"/>
    </source>
</evidence>
<name>A0A8S1SVC7_PAROT</name>
<dbReference type="OrthoDB" id="304082at2759"/>
<feature type="coiled-coil region" evidence="1">
    <location>
        <begin position="170"/>
        <end position="197"/>
    </location>
</feature>
<evidence type="ECO:0000256" key="2">
    <source>
        <dbReference type="SAM" id="Phobius"/>
    </source>
</evidence>